<gene>
    <name evidence="2" type="ORF">SAMN05444000_1169</name>
</gene>
<reference evidence="3" key="1">
    <citation type="submission" date="2016-11" db="EMBL/GenBank/DDBJ databases">
        <authorList>
            <person name="Varghese N."/>
            <person name="Submissions S."/>
        </authorList>
    </citation>
    <scope>NUCLEOTIDE SEQUENCE [LARGE SCALE GENOMIC DNA]</scope>
    <source>
        <strain evidence="3">DSM 100564</strain>
    </source>
</reference>
<proteinExistence type="predicted"/>
<evidence type="ECO:0000313" key="3">
    <source>
        <dbReference type="Proteomes" id="UP000183982"/>
    </source>
</evidence>
<dbReference type="AlphaFoldDB" id="A0A1M6NIL9"/>
<evidence type="ECO:0000313" key="2">
    <source>
        <dbReference type="EMBL" id="SHJ95571.1"/>
    </source>
</evidence>
<name>A0A1M6NIL9_9RHOB</name>
<protein>
    <submittedName>
        <fullName evidence="2">Radical SAM superfamily enzyme, MoaA/NifB/PqqE/SkfB family</fullName>
    </submittedName>
</protein>
<feature type="region of interest" description="Disordered" evidence="1">
    <location>
        <begin position="477"/>
        <end position="497"/>
    </location>
</feature>
<dbReference type="STRING" id="1470563.SAMN05444000_1169"/>
<accession>A0A1M6NIL9</accession>
<dbReference type="EMBL" id="FQZQ01000016">
    <property type="protein sequence ID" value="SHJ95571.1"/>
    <property type="molecule type" value="Genomic_DNA"/>
</dbReference>
<dbReference type="Proteomes" id="UP000183982">
    <property type="component" value="Unassembled WGS sequence"/>
</dbReference>
<organism evidence="2 3">
    <name type="scientific">Shimia gijangensis</name>
    <dbReference type="NCBI Taxonomy" id="1470563"/>
    <lineage>
        <taxon>Bacteria</taxon>
        <taxon>Pseudomonadati</taxon>
        <taxon>Pseudomonadota</taxon>
        <taxon>Alphaproteobacteria</taxon>
        <taxon>Rhodobacterales</taxon>
        <taxon>Roseobacteraceae</taxon>
    </lineage>
</organism>
<dbReference type="InterPro" id="IPR058240">
    <property type="entry name" value="rSAM_sf"/>
</dbReference>
<dbReference type="Gene3D" id="3.20.20.70">
    <property type="entry name" value="Aldolase class I"/>
    <property type="match status" value="1"/>
</dbReference>
<dbReference type="InterPro" id="IPR013785">
    <property type="entry name" value="Aldolase_TIM"/>
</dbReference>
<dbReference type="OrthoDB" id="7970699at2"/>
<dbReference type="RefSeq" id="WP_073253951.1">
    <property type="nucleotide sequence ID" value="NZ_FQZQ01000016.1"/>
</dbReference>
<evidence type="ECO:0000256" key="1">
    <source>
        <dbReference type="SAM" id="MobiDB-lite"/>
    </source>
</evidence>
<keyword evidence="3" id="KW-1185">Reference proteome</keyword>
<dbReference type="SUPFAM" id="SSF102114">
    <property type="entry name" value="Radical SAM enzymes"/>
    <property type="match status" value="1"/>
</dbReference>
<sequence>MDCHSNHSVFLRANGSLACWDDAGSKLTLKSFDPEVDISKDIVFGDVFSAIRGSLKAGDMPFPDYCRDCMILASGACFNPRWQENKEILIFQVEASIACTLECPGCMTFAERRSRHGKLGHLDIKIFEKYLADFKADEVTIRTIDFQGHGEPLLNRDVWKMASLAKSYFPDANISMCTAAHGKFDQSQVHSGIDEMMFAIDGVDQKSFEPNRVRGDFGKAFGFMKSFCQASTKEGRNIKTVWKYILFDCNSSPEQLVKAQHLAAAAGVQELMFVNTQLGLKLSKIFTLSQIPKVDNGVKIHVSDYLSNFHDIQHSIDKSRFAMLQNDSVAACAHLEFATNMLRRRFECIEPRDTLAEDYQALVYEILDLLSNVLIESKTRTTIEGGLHAIQGKLVMGAIAAKNFIIHWKTEEIARLNVRLAQQFNIGLTERVQSKVKQKILKLEERFRLGNLSQKNHVIRLQTVEVHRLASLLNQQPSRDVSMMKDPAKTAPPSGAV</sequence>
<dbReference type="Pfam" id="PF13353">
    <property type="entry name" value="Fer4_12"/>
    <property type="match status" value="1"/>
</dbReference>